<evidence type="ECO:0000313" key="1">
    <source>
        <dbReference type="EMBL" id="GBP18627.1"/>
    </source>
</evidence>
<dbReference type="Proteomes" id="UP000299102">
    <property type="component" value="Unassembled WGS sequence"/>
</dbReference>
<sequence>MFVLYGNRTHASSAASRATTDCADQAVIIKRPERPFAYIRMDWTSSCSGAGADSDRCHRRNDNVQNRRLNKLSERQSELKYNARNSAAVKQRKVFSGALDQCFGSWAESQIPNAPAVCRINGVDLEIYASPPSLVTPYWRQCREVTYKYK</sequence>
<dbReference type="EMBL" id="BGZK01000099">
    <property type="protein sequence ID" value="GBP18627.1"/>
    <property type="molecule type" value="Genomic_DNA"/>
</dbReference>
<organism evidence="1 2">
    <name type="scientific">Eumeta variegata</name>
    <name type="common">Bagworm moth</name>
    <name type="synonym">Eumeta japonica</name>
    <dbReference type="NCBI Taxonomy" id="151549"/>
    <lineage>
        <taxon>Eukaryota</taxon>
        <taxon>Metazoa</taxon>
        <taxon>Ecdysozoa</taxon>
        <taxon>Arthropoda</taxon>
        <taxon>Hexapoda</taxon>
        <taxon>Insecta</taxon>
        <taxon>Pterygota</taxon>
        <taxon>Neoptera</taxon>
        <taxon>Endopterygota</taxon>
        <taxon>Lepidoptera</taxon>
        <taxon>Glossata</taxon>
        <taxon>Ditrysia</taxon>
        <taxon>Tineoidea</taxon>
        <taxon>Psychidae</taxon>
        <taxon>Oiketicinae</taxon>
        <taxon>Eumeta</taxon>
    </lineage>
</organism>
<dbReference type="AlphaFoldDB" id="A0A4C1TX86"/>
<proteinExistence type="predicted"/>
<keyword evidence="2" id="KW-1185">Reference proteome</keyword>
<gene>
    <name evidence="1" type="ORF">EVAR_14397_1</name>
</gene>
<protein>
    <submittedName>
        <fullName evidence="1">Uncharacterized protein</fullName>
    </submittedName>
</protein>
<accession>A0A4C1TX86</accession>
<comment type="caution">
    <text evidence="1">The sequence shown here is derived from an EMBL/GenBank/DDBJ whole genome shotgun (WGS) entry which is preliminary data.</text>
</comment>
<reference evidence="1 2" key="1">
    <citation type="journal article" date="2019" name="Commun. Biol.">
        <title>The bagworm genome reveals a unique fibroin gene that provides high tensile strength.</title>
        <authorList>
            <person name="Kono N."/>
            <person name="Nakamura H."/>
            <person name="Ohtoshi R."/>
            <person name="Tomita M."/>
            <person name="Numata K."/>
            <person name="Arakawa K."/>
        </authorList>
    </citation>
    <scope>NUCLEOTIDE SEQUENCE [LARGE SCALE GENOMIC DNA]</scope>
</reference>
<name>A0A4C1TX86_EUMVA</name>
<evidence type="ECO:0000313" key="2">
    <source>
        <dbReference type="Proteomes" id="UP000299102"/>
    </source>
</evidence>